<sequence>MNRKLLCVAALLVLLLSNCKKDSYDYKMYSPALSDVDSIYLSATDKMLIADGQAKLKFIVEAFRLVKLPSGKDSMEKIILDQLPANSIKIIEERSGTEVGMEYSTSTLPYDTVKFHAVIGDKQSTTKAVALRAKPGLPQKLYVDVIFHVWELNTTHPTYDVSSYQPVTYEMLQTAIQNINSAINNKLSSSPNGASANIEFRLATKNQNGATMIQPGFNKVVYSDNVKVNPLATTFNPNDFTNYINTNKATLIWKPKEFLNIHVLPYGSNTSMGTARATKQLAPQPGEELIPGVAGIAANEDDFVTDYVNTVCGMPRTLFFPGFERKIEIFQFIGEFYGLYVPTYRANITNSDYCYDTREYNTSNQSNYVNALKIGVDNEKYVADNVMDDSRYPSLLNSITLDQVNRMRSVLARCPGRMNAKTQ</sequence>
<proteinExistence type="predicted"/>
<accession>A0A4Q7N4Z9</accession>
<comment type="caution">
    <text evidence="1">The sequence shown here is derived from an EMBL/GenBank/DDBJ whole genome shotgun (WGS) entry which is preliminary data.</text>
</comment>
<evidence type="ECO:0000313" key="2">
    <source>
        <dbReference type="Proteomes" id="UP000293874"/>
    </source>
</evidence>
<evidence type="ECO:0008006" key="3">
    <source>
        <dbReference type="Google" id="ProtNLM"/>
    </source>
</evidence>
<dbReference type="Proteomes" id="UP000293874">
    <property type="component" value="Unassembled WGS sequence"/>
</dbReference>
<gene>
    <name evidence="1" type="ORF">EV199_1966</name>
</gene>
<organism evidence="1 2">
    <name type="scientific">Pseudobacter ginsenosidimutans</name>
    <dbReference type="NCBI Taxonomy" id="661488"/>
    <lineage>
        <taxon>Bacteria</taxon>
        <taxon>Pseudomonadati</taxon>
        <taxon>Bacteroidota</taxon>
        <taxon>Chitinophagia</taxon>
        <taxon>Chitinophagales</taxon>
        <taxon>Chitinophagaceae</taxon>
        <taxon>Pseudobacter</taxon>
    </lineage>
</organism>
<dbReference type="OrthoDB" id="1095174at2"/>
<dbReference type="GO" id="GO:0008237">
    <property type="term" value="F:metallopeptidase activity"/>
    <property type="evidence" value="ECO:0007669"/>
    <property type="project" value="InterPro"/>
</dbReference>
<dbReference type="EMBL" id="SGXA01000001">
    <property type="protein sequence ID" value="RZS76089.1"/>
    <property type="molecule type" value="Genomic_DNA"/>
</dbReference>
<name>A0A4Q7N4Z9_9BACT</name>
<dbReference type="RefSeq" id="WP_130540407.1">
    <property type="nucleotide sequence ID" value="NZ_CP042431.1"/>
</dbReference>
<reference evidence="1 2" key="1">
    <citation type="submission" date="2019-02" db="EMBL/GenBank/DDBJ databases">
        <title>Genomic Encyclopedia of Type Strains, Phase IV (KMG-IV): sequencing the most valuable type-strain genomes for metagenomic binning, comparative biology and taxonomic classification.</title>
        <authorList>
            <person name="Goeker M."/>
        </authorList>
    </citation>
    <scope>NUCLEOTIDE SEQUENCE [LARGE SCALE GENOMIC DNA]</scope>
    <source>
        <strain evidence="1 2">DSM 18116</strain>
    </source>
</reference>
<protein>
    <recommendedName>
        <fullName evidence="3">Pregnancy-associated plasma protein-A</fullName>
    </recommendedName>
</protein>
<dbReference type="Gene3D" id="3.40.390.10">
    <property type="entry name" value="Collagenase (Catalytic Domain)"/>
    <property type="match status" value="1"/>
</dbReference>
<dbReference type="InterPro" id="IPR024079">
    <property type="entry name" value="MetalloPept_cat_dom_sf"/>
</dbReference>
<dbReference type="AlphaFoldDB" id="A0A4Q7N4Z9"/>
<evidence type="ECO:0000313" key="1">
    <source>
        <dbReference type="EMBL" id="RZS76089.1"/>
    </source>
</evidence>
<keyword evidence="2" id="KW-1185">Reference proteome</keyword>